<organism evidence="2 3">
    <name type="scientific">Friedmanniomyces endolithicus</name>
    <dbReference type="NCBI Taxonomy" id="329885"/>
    <lineage>
        <taxon>Eukaryota</taxon>
        <taxon>Fungi</taxon>
        <taxon>Dikarya</taxon>
        <taxon>Ascomycota</taxon>
        <taxon>Pezizomycotina</taxon>
        <taxon>Dothideomycetes</taxon>
        <taxon>Dothideomycetidae</taxon>
        <taxon>Mycosphaerellales</taxon>
        <taxon>Teratosphaeriaceae</taxon>
        <taxon>Friedmanniomyces</taxon>
    </lineage>
</organism>
<comment type="caution">
    <text evidence="2">The sequence shown here is derived from an EMBL/GenBank/DDBJ whole genome shotgun (WGS) entry which is preliminary data.</text>
</comment>
<evidence type="ECO:0000313" key="2">
    <source>
        <dbReference type="EMBL" id="TKA40196.1"/>
    </source>
</evidence>
<dbReference type="OrthoDB" id="3826145at2759"/>
<feature type="chain" id="PRO_5020916356" evidence="1">
    <location>
        <begin position="20"/>
        <end position="194"/>
    </location>
</feature>
<keyword evidence="1" id="KW-0732">Signal</keyword>
<gene>
    <name evidence="2" type="ORF">B0A54_10802</name>
</gene>
<name>A0A4U0UY48_9PEZI</name>
<dbReference type="AlphaFoldDB" id="A0A4U0UY48"/>
<accession>A0A4U0UY48</accession>
<dbReference type="EMBL" id="NAJP01000034">
    <property type="protein sequence ID" value="TKA40196.1"/>
    <property type="molecule type" value="Genomic_DNA"/>
</dbReference>
<protein>
    <submittedName>
        <fullName evidence="2">Uncharacterized protein</fullName>
    </submittedName>
</protein>
<reference evidence="2 3" key="1">
    <citation type="submission" date="2017-03" db="EMBL/GenBank/DDBJ databases">
        <title>Genomes of endolithic fungi from Antarctica.</title>
        <authorList>
            <person name="Coleine C."/>
            <person name="Masonjones S."/>
            <person name="Stajich J.E."/>
        </authorList>
    </citation>
    <scope>NUCLEOTIDE SEQUENCE [LARGE SCALE GENOMIC DNA]</scope>
    <source>
        <strain evidence="2 3">CCFEE 5311</strain>
    </source>
</reference>
<dbReference type="Proteomes" id="UP000310066">
    <property type="component" value="Unassembled WGS sequence"/>
</dbReference>
<evidence type="ECO:0000256" key="1">
    <source>
        <dbReference type="SAM" id="SignalP"/>
    </source>
</evidence>
<evidence type="ECO:0000313" key="3">
    <source>
        <dbReference type="Proteomes" id="UP000310066"/>
    </source>
</evidence>
<feature type="signal peptide" evidence="1">
    <location>
        <begin position="1"/>
        <end position="19"/>
    </location>
</feature>
<proteinExistence type="predicted"/>
<sequence>MLVTAVLSSLVCFTAFVNAGPIGNDGLGPHGAAQKRNILVPGYLIPTTTIDVALISGTPATSSPDLVPTSQVTLAKRTLISIPDLVPTIHVDLATDTLGTQTISPLLVPTKIADIGTTTAGCVVSISDYSYVTHCSYTTTPTLTSTGVADCCGGQDSLHPCNDAGTVPTGPATWICTFGSTTCAGVSTATTMWT</sequence>